<dbReference type="InterPro" id="IPR015188">
    <property type="entry name" value="BRCA2_OB_3"/>
</dbReference>
<dbReference type="PANTHER" id="PTHR11289:SF0">
    <property type="entry name" value="BREAST CANCER TYPE 2 SUSCEPTIBILITY PROTEIN"/>
    <property type="match status" value="1"/>
</dbReference>
<dbReference type="Gene3D" id="2.40.50.140">
    <property type="entry name" value="Nucleic acid-binding proteins"/>
    <property type="match status" value="3"/>
</dbReference>
<feature type="region of interest" description="Disordered" evidence="6">
    <location>
        <begin position="3059"/>
        <end position="3180"/>
    </location>
</feature>
<dbReference type="Pfam" id="PF09104">
    <property type="entry name" value="BRCA-2_OB3"/>
    <property type="match status" value="1"/>
</dbReference>
<keyword evidence="4" id="KW-0233">DNA recombination</keyword>
<dbReference type="GO" id="GO:0006355">
    <property type="term" value="P:regulation of DNA-templated transcription"/>
    <property type="evidence" value="ECO:0007669"/>
    <property type="project" value="TreeGrafter"/>
</dbReference>
<accession>A0A8T2PB75</accession>
<dbReference type="CDD" id="cd04493">
    <property type="entry name" value="BRCA2DBD_OB1"/>
    <property type="match status" value="1"/>
</dbReference>
<evidence type="ECO:0000256" key="3">
    <source>
        <dbReference type="ARBA" id="ARBA00023125"/>
    </source>
</evidence>
<feature type="region of interest" description="Disordered" evidence="6">
    <location>
        <begin position="1965"/>
        <end position="1998"/>
    </location>
</feature>
<sequence>MTGFSQNALDPRTYLNMFEVFKQHFAQELEPLCPNWFEELTAKATRDEASAQHLDTGFRKTCMQENSARTPSGKPVMSGQILSTPKTFKSQMAQSPELLRTEEEIFSPDRGHVGGAKLLPWVDTSPCLFGPAKYSQPVENLCNTHLPMGNFALLNTPNNSDAVSAKRISESLGAQIDPDVSWTSSLNTPPGMSSTVILTKEEHNTQSLSPSRASHVIFVQELFPKASKVSEKTETSSEMPDHPIVQPCGTELISQLDCLVKQSDSGEQDERGSLWKQMLSDAIHDGEVRSTVASVLDGAEDVLSIFFSKRNSSLPRVESRERSRKRQGKRTSSNEGTVLTAASAVENVNSEGTAKIVSRVEEMKNTPAIQKGNCSETKDMGVTQWTPLSLHDVLDTHVGINLDAFSSSTDKGSMPPSEGLIERQVDITPLENLRKADERYLDIVIPAGSPTWCDPVLHTSEDNTEDGQDKNLHGFHSSSPHSKPDTSKTIFENLRPNVLRLTAQVDESSKQCLDTGKGTMSESGQVNVLCSDMMLNGALAPHSGGSQLPEYSLQTFPSMPSTRKPPMKFVCNSLHPNELAENNIPDQRHIVSSTTSFPRESLNDGLYGASMLPIEGDEGVKCEKNTKESSECKPFSDGETNREFVLPISNEAENSLCYMSPLGNTIAGADSQGNPGRTSSNSSDAQNCLNTSVCHAEVRLKNQEELHESSPLRLKLKEKPGSAVHHSGRVLLSCPSHTTEVLTESNKTTETSNLLSASSIMHSMFERQRCDSGFRTMDVSQIQGSSHMVTSSSKGIENHPFVGFKTASNRVISLPQEAMQKAKAFLDEDAESCQFRMPVHKDLQGSSSTEGTYNSQYRCTKSPWEIKRTAKQRLGSLAQVGAPHQDHNSLTTLPGSAPKPSFVCFKTACNNTINLSPVNLLKAKQLFIDTVEEKPLEKCSSRHDYKVMGGMEAKHDISKRSVGIMVAPIPPSEQKGSEACGTLTASQRADVTELCSLLEEVDSQFEFTQVRQAKMTYNHPCDKEVDPDLLTSIDFNDSFRSACEKQVPVTQLSDMVVCNKQTVSSYHKQKGQEPNCKSKSIEALSCDSSDKIDKSADKLCPEHPSKCFGLKRCNDSGSFVAFSSASGKKITVSTENLKRASKVFDDLDIHCTPLHDLPDSGTDSSNTEVPCVSDIKMQRTGHQARNVLGTNVTLNIPRPNAIKHHSGFHLEAKRPSERCLKVGLTSVDIPTIKGDGVTSESNVPPPTSGLPTAVEENRCISGAVLKEPKAVRTKGYFLGDMGKIENLDISDNQSKNTTVTQQSAGFRTARGTAVNVSERFLNQARAMFADLEDNLQSTNGLDYNEDKEKRKDALNKCIESLGRSALGSINQFETTPKKGRNGNDTLSVVECIFKPNAMNLEKQSGITSVQSREKNISKMNSQSNIGHNTAKVLLESKAIEDEHDIESSCQKNVISDGNISTFSTQGNCDFSTACGKKVAVSKKSLQYAQSLLKECGEIKITDPGEKLGLINQIFSSPNIQDKNSGSFSPASGKGLSIFQKTHVQVKAVFQKSDIIPDSEMTKAVKVDCIKGKASARQVNRLTSGSGFLSVSSKGHSVSGKAPLEVKAMLNRDDAMDHVVSSGPKEGDTNSEACDVYGNLGKISSGFTSASGKRLSVSERALLKANALLQECDEKHHLESERLEFTRGSTQDLLHKKSCGFSTAGGRGVSVPAEAIQEAKTLFRDCDDISLPITGGEIKQETISEYSTSAHNDLEKSNCGFNTASGKMVFVSKKALLKVKTLLNESSEVESGGTRSPSKVERTTGTAQNPSCDSSCSFSMGSGKKEEAFCESGAAIKDCPNGKLPSDGWGKHLNVKGYDNPVKYNIGFSTASGNQVSVSLSALKEAKAKFRDCGDNSNTIISAEIKVDAVKMKSGSSNHNLDKNDSCVSTSDTVCISEIQSTKCMPVKSDKKEHSIAPSSLEHISQGMLNPDQTTGHHSTQLTRNDPVSPGGSVHTLKPSVLVKPAVKVEDWGMMQSSTDGAPQGGSSLLNLHSLGLRYCTVTQQKYLEQEAMACTRALLEDEDQAEFGLQGATEGLSQPSATAKSSDGKEAERSRGVKRLVSDDSDLTDQPPLKRQLLAEFDRTSDCGKKKMLNPLKSNPSVILQDRRTFRYGVPLQPKVTQPCGEKKAVLDQRPRKMEPQIIAPDSFFQDSKLANHRGTAFVPPFQRCPKPEAQRASQPQESRRPSSVFVPPFRKTQSNPNSNLGEGSGHAQHRFSEASPAAAVFSPPFKKTLSCTTDPGGDRKVSDKELVSHSLCDVECNVQGPVITNVPGEGEAQQERPTLTPASPDEHETVGSDPKKMLESLQLARDLQDMKIRKKRRQVIRPQPGSLFLAKTSGVTRVSLRSAVGGRYPLLHTKKELYSYGVHREVSQVSSNSAESFRFHCGDFFRGEVLTAGAGVQLADGGWLIPSDDGTAGKEEFYRALCDTPGVDPKLISEGWLYNHYRWVIWKRASMERSFPSVMGSHCLTPEQVLLQLKYRYDIEVDQSRRSALRKIIERDDTPAKTLVVCVCGILSTGSSSAPTPTRPAPSETRTSPGTNSRTGSSAFGIIWVTDGWYAIKAVLDAPLTAMLLKGRIPIGVKLVTHGAELVGPQDACSPLEAPDSLMLKISANSTRRARWDTRLGFHSDPRPFWLPISSLHSNGGLVGCVDIVVLRSYPTQWMEKKPGGVFIFRNDRAEEREARRHADSKHKAMELLFTKIQTQFEKEQEAKTKGKRSRRLTNQEIEALQDGEELYEAVESDPIYLESSLNEQQLSMLNNYRQSLGQERQARLQERFQQALAEAQESEGSFPRRDVTPVWKLSICDFTDRQSRIVHLLNIWRPSMELRSLLKEGCRYRVYQLATSEGKKRGSSAVIQLTATKKTQFQQVQAAQECVPEFQPRVSVSFRALQGQGFSPLCGEVDIVGYVLSIAEKQGPSPMLYLVDEHQEFASVRIYAGLAQLGLEELVKPRTLLALSNLKLWHQSPTHLPALYAGELTVFSTKPKEPHLQEACSHLRSNVQGNKSFFQMAEERLSSFTRSSVPSSLLSPRKVGSSPKMGNGQMPQQSVQTLGFFTPLSRKPPLPVGASEDRDPKSLKRKRGLDFLSRIPSPPPLSPLVGGASPSVKNTFNPPRRSGTPHTTSHRQTPRPAPPPAEMAEWVNDEELAMINTQALIGSLEGQEGTRESR</sequence>
<dbReference type="Pfam" id="PF09121">
    <property type="entry name" value="Tower"/>
    <property type="match status" value="1"/>
</dbReference>
<dbReference type="PIRSF" id="PIRSF002397">
    <property type="entry name" value="BRCA2"/>
    <property type="match status" value="1"/>
</dbReference>
<dbReference type="Pfam" id="PF22687">
    <property type="entry name" value="BRCA2_TR2"/>
    <property type="match status" value="1"/>
</dbReference>
<proteinExistence type="predicted"/>
<dbReference type="InterPro" id="IPR055077">
    <property type="entry name" value="BRCA2_TR2"/>
</dbReference>
<evidence type="ECO:0000313" key="8">
    <source>
        <dbReference type="EMBL" id="KAG9348471.1"/>
    </source>
</evidence>
<dbReference type="Gene3D" id="6.10.70.10">
    <property type="match status" value="1"/>
</dbReference>
<evidence type="ECO:0000256" key="1">
    <source>
        <dbReference type="ARBA" id="ARBA00022737"/>
    </source>
</evidence>
<feature type="region of interest" description="Disordered" evidence="6">
    <location>
        <begin position="316"/>
        <end position="340"/>
    </location>
</feature>
<feature type="region of interest" description="Disordered" evidence="6">
    <location>
        <begin position="456"/>
        <end position="490"/>
    </location>
</feature>
<dbReference type="InterPro" id="IPR015205">
    <property type="entry name" value="Tower_dom"/>
</dbReference>
<keyword evidence="5" id="KW-0234">DNA repair</keyword>
<dbReference type="SUPFAM" id="SSF50249">
    <property type="entry name" value="Nucleic acid-binding proteins"/>
    <property type="match status" value="3"/>
</dbReference>
<protein>
    <recommendedName>
        <fullName evidence="7">Tower domain-containing protein</fullName>
    </recommendedName>
</protein>
<feature type="domain" description="Tower" evidence="7">
    <location>
        <begin position="2704"/>
        <end position="2745"/>
    </location>
</feature>
<feature type="compositionally biased region" description="Polar residues" evidence="6">
    <location>
        <begin position="2236"/>
        <end position="2246"/>
    </location>
</feature>
<evidence type="ECO:0000256" key="6">
    <source>
        <dbReference type="SAM" id="MobiDB-lite"/>
    </source>
</evidence>
<feature type="region of interest" description="Disordered" evidence="6">
    <location>
        <begin position="2071"/>
        <end position="2114"/>
    </location>
</feature>
<keyword evidence="3" id="KW-0238">DNA-binding</keyword>
<dbReference type="SUPFAM" id="SSF81872">
    <property type="entry name" value="BRCA2 helical domain"/>
    <property type="match status" value="1"/>
</dbReference>
<dbReference type="Pfam" id="PF09169">
    <property type="entry name" value="BRCA-2_helical"/>
    <property type="match status" value="1"/>
</dbReference>
<dbReference type="SUPFAM" id="SSF81878">
    <property type="entry name" value="BRCA2 tower domain"/>
    <property type="match status" value="1"/>
</dbReference>
<feature type="compositionally biased region" description="Polar residues" evidence="6">
    <location>
        <begin position="2075"/>
        <end position="2085"/>
    </location>
</feature>
<evidence type="ECO:0000256" key="2">
    <source>
        <dbReference type="ARBA" id="ARBA00022763"/>
    </source>
</evidence>
<feature type="compositionally biased region" description="Low complexity" evidence="6">
    <location>
        <begin position="2559"/>
        <end position="2578"/>
    </location>
</feature>
<reference evidence="8" key="1">
    <citation type="thesis" date="2021" institute="BYU ScholarsArchive" country="Provo, UT, USA">
        <title>Applications of and Algorithms for Genome Assembly and Genomic Analyses with an Emphasis on Marine Teleosts.</title>
        <authorList>
            <person name="Pickett B.D."/>
        </authorList>
    </citation>
    <scope>NUCLEOTIDE SEQUENCE</scope>
    <source>
        <strain evidence="8">HI-2016</strain>
    </source>
</reference>
<feature type="region of interest" description="Disordered" evidence="6">
    <location>
        <begin position="1233"/>
        <end position="1253"/>
    </location>
</feature>
<feature type="region of interest" description="Disordered" evidence="6">
    <location>
        <begin position="1786"/>
        <end position="1813"/>
    </location>
</feature>
<feature type="region of interest" description="Disordered" evidence="6">
    <location>
        <begin position="2310"/>
        <end position="2338"/>
    </location>
</feature>
<dbReference type="CDD" id="cd04494">
    <property type="entry name" value="BRCA2DBD_OB2"/>
    <property type="match status" value="1"/>
</dbReference>
<dbReference type="GO" id="GO:0003677">
    <property type="term" value="F:DNA binding"/>
    <property type="evidence" value="ECO:0007669"/>
    <property type="project" value="UniProtKB-KW"/>
</dbReference>
<keyword evidence="9" id="KW-1185">Reference proteome</keyword>
<dbReference type="InterPro" id="IPR048262">
    <property type="entry name" value="BRCA2_OB_2_dom"/>
</dbReference>
<keyword evidence="1" id="KW-0677">Repeat</keyword>
<organism evidence="8 9">
    <name type="scientific">Albula glossodonta</name>
    <name type="common">roundjaw bonefish</name>
    <dbReference type="NCBI Taxonomy" id="121402"/>
    <lineage>
        <taxon>Eukaryota</taxon>
        <taxon>Metazoa</taxon>
        <taxon>Chordata</taxon>
        <taxon>Craniata</taxon>
        <taxon>Vertebrata</taxon>
        <taxon>Euteleostomi</taxon>
        <taxon>Actinopterygii</taxon>
        <taxon>Neopterygii</taxon>
        <taxon>Teleostei</taxon>
        <taxon>Albuliformes</taxon>
        <taxon>Albulidae</taxon>
        <taxon>Albula</taxon>
    </lineage>
</organism>
<dbReference type="PROSITE" id="PS50138">
    <property type="entry name" value="BRCA2_REPEAT"/>
    <property type="match status" value="8"/>
</dbReference>
<evidence type="ECO:0000259" key="7">
    <source>
        <dbReference type="SMART" id="SM01341"/>
    </source>
</evidence>
<dbReference type="Proteomes" id="UP000824540">
    <property type="component" value="Unassembled WGS sequence"/>
</dbReference>
<keyword evidence="2" id="KW-0227">DNA damage</keyword>
<dbReference type="InterPro" id="IPR002093">
    <property type="entry name" value="BRCA2_repeat"/>
</dbReference>
<evidence type="ECO:0000256" key="5">
    <source>
        <dbReference type="ARBA" id="ARBA00023204"/>
    </source>
</evidence>
<dbReference type="InterPro" id="IPR015252">
    <property type="entry name" value="BRCA2_hlx"/>
</dbReference>
<dbReference type="Pfam" id="PF00634">
    <property type="entry name" value="BRCA2"/>
    <property type="match status" value="5"/>
</dbReference>
<dbReference type="Pfam" id="PF21318">
    <property type="entry name" value="BRCA2DBD_OB2"/>
    <property type="match status" value="1"/>
</dbReference>
<dbReference type="PANTHER" id="PTHR11289">
    <property type="entry name" value="BREAST CANCER TYPE 2 SUSCEPTIBILITY PROTEIN BRCA2"/>
    <property type="match status" value="1"/>
</dbReference>
<dbReference type="EMBL" id="JAFBMS010000011">
    <property type="protein sequence ID" value="KAG9348471.1"/>
    <property type="molecule type" value="Genomic_DNA"/>
</dbReference>
<dbReference type="InterPro" id="IPR036315">
    <property type="entry name" value="BRCA2_hlx_sf"/>
</dbReference>
<feature type="compositionally biased region" description="Basic and acidic residues" evidence="6">
    <location>
        <begin position="2329"/>
        <end position="2338"/>
    </location>
</feature>
<feature type="compositionally biased region" description="Basic and acidic residues" evidence="6">
    <location>
        <begin position="2086"/>
        <end position="2095"/>
    </location>
</feature>
<evidence type="ECO:0000256" key="4">
    <source>
        <dbReference type="ARBA" id="ARBA00023172"/>
    </source>
</evidence>
<feature type="compositionally biased region" description="Polar residues" evidence="6">
    <location>
        <begin position="1792"/>
        <end position="1809"/>
    </location>
</feature>
<evidence type="ECO:0000313" key="9">
    <source>
        <dbReference type="Proteomes" id="UP000824540"/>
    </source>
</evidence>
<feature type="region of interest" description="Disordered" evidence="6">
    <location>
        <begin position="2202"/>
        <end position="2264"/>
    </location>
</feature>
<feature type="compositionally biased region" description="Polar residues" evidence="6">
    <location>
        <begin position="3083"/>
        <end position="3093"/>
    </location>
</feature>
<feature type="compositionally biased region" description="Polar residues" evidence="6">
    <location>
        <begin position="1966"/>
        <end position="1985"/>
    </location>
</feature>
<dbReference type="OrthoDB" id="21095at2759"/>
<name>A0A8T2PB75_9TELE</name>
<dbReference type="InterPro" id="IPR015525">
    <property type="entry name" value="BRCA2"/>
</dbReference>
<comment type="caution">
    <text evidence="8">The sequence shown here is derived from an EMBL/GenBank/DDBJ whole genome shotgun (WGS) entry which is preliminary data.</text>
</comment>
<dbReference type="Pfam" id="PF09103">
    <property type="entry name" value="BRCA-2_OB1"/>
    <property type="match status" value="1"/>
</dbReference>
<dbReference type="GO" id="GO:0000724">
    <property type="term" value="P:double-strand break repair via homologous recombination"/>
    <property type="evidence" value="ECO:0007669"/>
    <property type="project" value="InterPro"/>
</dbReference>
<dbReference type="InterPro" id="IPR015187">
    <property type="entry name" value="BRCA2_OB_1"/>
</dbReference>
<feature type="region of interest" description="Disordered" evidence="6">
    <location>
        <begin position="2559"/>
        <end position="2583"/>
    </location>
</feature>
<feature type="compositionally biased region" description="Low complexity" evidence="6">
    <location>
        <begin position="3059"/>
        <end position="3071"/>
    </location>
</feature>
<dbReference type="InterPro" id="IPR012340">
    <property type="entry name" value="NA-bd_OB-fold"/>
</dbReference>
<gene>
    <name evidence="8" type="ORF">JZ751_002206</name>
</gene>
<dbReference type="SMART" id="SM01341">
    <property type="entry name" value="Tower"/>
    <property type="match status" value="1"/>
</dbReference>